<organism evidence="4 5">
    <name type="scientific">Cannabis sativa</name>
    <name type="common">Hemp</name>
    <name type="synonym">Marijuana</name>
    <dbReference type="NCBI Taxonomy" id="3483"/>
    <lineage>
        <taxon>Eukaryota</taxon>
        <taxon>Viridiplantae</taxon>
        <taxon>Streptophyta</taxon>
        <taxon>Embryophyta</taxon>
        <taxon>Tracheophyta</taxon>
        <taxon>Spermatophyta</taxon>
        <taxon>Magnoliopsida</taxon>
        <taxon>eudicotyledons</taxon>
        <taxon>Gunneridae</taxon>
        <taxon>Pentapetalae</taxon>
        <taxon>rosids</taxon>
        <taxon>fabids</taxon>
        <taxon>Rosales</taxon>
        <taxon>Cannabaceae</taxon>
        <taxon>Cannabis</taxon>
    </lineage>
</organism>
<feature type="repeat" description="PPR" evidence="2">
    <location>
        <begin position="410"/>
        <end position="440"/>
    </location>
</feature>
<dbReference type="Pfam" id="PF17177">
    <property type="entry name" value="PPR_long"/>
    <property type="match status" value="1"/>
</dbReference>
<dbReference type="GO" id="GO:0009451">
    <property type="term" value="P:RNA modification"/>
    <property type="evidence" value="ECO:0007669"/>
    <property type="project" value="InterPro"/>
</dbReference>
<dbReference type="PANTHER" id="PTHR47926:SF485">
    <property type="entry name" value="REPEAT-LIKE SUPERFAMILY PROTEIN, PUTATIVE-RELATED"/>
    <property type="match status" value="1"/>
</dbReference>
<dbReference type="InterPro" id="IPR002885">
    <property type="entry name" value="PPR_rpt"/>
</dbReference>
<sequence length="667" mass="75315">MKFPFKENRVSSCRQNTIVKKRNEDMSVRLKPSKSTPRLSSISLEKLLKSHKNLSTPSPRLWLNQEHELNDLGLPILKLTHPLLRALDSSNGFREFNQIQTQLVVSGLLQNSLVASRVIKKLCSAPKTLPCAVNVFDFIDEPDAFLCNTIMRSYVNSNDPNSAIGFYYEKMVGGKNVVPNHYTFPILIKACAGIGSLREGEKAHSRIVKLGFELDLFVRNSLIHMYSFYGRVGDARVMFDEGSELDLVSWNSMIYGYVKNGGLSVARNLFDVMPERDAFSWNSMIGGYVEMGDIEAARQLFDEMPSRDVVSWNCMIDGYARMVSVLEAFDLFERMPLRNIISWNIILALYVRSKDYNECLRLFDSMIEVGEVKPNGATLMSVLTASANLGRLDKGKWVHSYIESNRIKPDVLLSTALLTMYAKCGDMDMARKVFDLMHERSVVSWNSMIMGYGIHGNGKKALETFLEMEKEGPLPNDATFICILSACTHSGMVLEGWWYFDLMQRVYNIEPKVEHYGCMVDLLARAGLVKDSEELMRKMPMEAGPALWGSLLSACRTHSNSNLGEIVAKRLIELEPTDIGPYVMLSNIYASEGKWADVECVRKMIAENGLEKKEGRSTVHIEEVGSESSLENGSFHRRSMMYSMLSEMGAQMKFSCTNAHELENLNT</sequence>
<feature type="repeat" description="PPR" evidence="2">
    <location>
        <begin position="246"/>
        <end position="276"/>
    </location>
</feature>
<dbReference type="InterPro" id="IPR033443">
    <property type="entry name" value="PROP1-like_PPR_dom"/>
</dbReference>
<dbReference type="InterPro" id="IPR011990">
    <property type="entry name" value="TPR-like_helical_dom_sf"/>
</dbReference>
<dbReference type="Gene3D" id="1.25.40.10">
    <property type="entry name" value="Tetratricopeptide repeat domain"/>
    <property type="match status" value="4"/>
</dbReference>
<dbReference type="Pfam" id="PF01535">
    <property type="entry name" value="PPR"/>
    <property type="match status" value="3"/>
</dbReference>
<dbReference type="PROSITE" id="PS51375">
    <property type="entry name" value="PPR"/>
    <property type="match status" value="5"/>
</dbReference>
<feature type="domain" description="PROP1-like PPR" evidence="3">
    <location>
        <begin position="325"/>
        <end position="439"/>
    </location>
</feature>
<evidence type="ECO:0000256" key="1">
    <source>
        <dbReference type="ARBA" id="ARBA00022737"/>
    </source>
</evidence>
<dbReference type="GO" id="GO:0003723">
    <property type="term" value="F:RNA binding"/>
    <property type="evidence" value="ECO:0007669"/>
    <property type="project" value="InterPro"/>
</dbReference>
<proteinExistence type="predicted"/>
<dbReference type="FunFam" id="1.25.40.10:FF:000927">
    <property type="entry name" value="Pentatricopeptide repeat-containing protein"/>
    <property type="match status" value="1"/>
</dbReference>
<evidence type="ECO:0000259" key="3">
    <source>
        <dbReference type="Pfam" id="PF17177"/>
    </source>
</evidence>
<dbReference type="Pfam" id="PF20431">
    <property type="entry name" value="E_motif"/>
    <property type="match status" value="1"/>
</dbReference>
<feature type="repeat" description="PPR" evidence="2">
    <location>
        <begin position="277"/>
        <end position="311"/>
    </location>
</feature>
<dbReference type="Pfam" id="PF13041">
    <property type="entry name" value="PPR_2"/>
    <property type="match status" value="2"/>
</dbReference>
<dbReference type="NCBIfam" id="TIGR00756">
    <property type="entry name" value="PPR"/>
    <property type="match status" value="6"/>
</dbReference>
<keyword evidence="1" id="KW-0677">Repeat</keyword>
<feature type="repeat" description="PPR" evidence="2">
    <location>
        <begin position="339"/>
        <end position="373"/>
    </location>
</feature>
<dbReference type="InterPro" id="IPR046960">
    <property type="entry name" value="PPR_At4g14850-like_plant"/>
</dbReference>
<comment type="caution">
    <text evidence="4">The sequence shown here is derived from an EMBL/GenBank/DDBJ whole genome shotgun (WGS) entry which is preliminary data.</text>
</comment>
<accession>A0A7J6EY39</accession>
<dbReference type="PANTHER" id="PTHR47926">
    <property type="entry name" value="PENTATRICOPEPTIDE REPEAT-CONTAINING PROTEIN"/>
    <property type="match status" value="1"/>
</dbReference>
<protein>
    <recommendedName>
        <fullName evidence="3">PROP1-like PPR domain-containing protein</fullName>
    </recommendedName>
</protein>
<evidence type="ECO:0000313" key="5">
    <source>
        <dbReference type="Proteomes" id="UP000525078"/>
    </source>
</evidence>
<evidence type="ECO:0000313" key="4">
    <source>
        <dbReference type="EMBL" id="KAF4362589.1"/>
    </source>
</evidence>
<name>A0A7J6EY39_CANSA</name>
<feature type="repeat" description="PPR" evidence="2">
    <location>
        <begin position="441"/>
        <end position="475"/>
    </location>
</feature>
<dbReference type="FunFam" id="1.25.40.10:FF:000470">
    <property type="entry name" value="Pentatricopeptide repeat-containing protein At5g66520"/>
    <property type="match status" value="1"/>
</dbReference>
<dbReference type="InterPro" id="IPR046848">
    <property type="entry name" value="E_motif"/>
</dbReference>
<dbReference type="AlphaFoldDB" id="A0A7J6EY39"/>
<dbReference type="Proteomes" id="UP000525078">
    <property type="component" value="Unassembled WGS sequence"/>
</dbReference>
<gene>
    <name evidence="4" type="ORF">F8388_011416</name>
</gene>
<dbReference type="EMBL" id="JAATIP010000182">
    <property type="protein sequence ID" value="KAF4362589.1"/>
    <property type="molecule type" value="Genomic_DNA"/>
</dbReference>
<reference evidence="4 5" key="1">
    <citation type="journal article" date="2020" name="bioRxiv">
        <title>Sequence and annotation of 42 cannabis genomes reveals extensive copy number variation in cannabinoid synthesis and pathogen resistance genes.</title>
        <authorList>
            <person name="Mckernan K.J."/>
            <person name="Helbert Y."/>
            <person name="Kane L.T."/>
            <person name="Ebling H."/>
            <person name="Zhang L."/>
            <person name="Liu B."/>
            <person name="Eaton Z."/>
            <person name="Mclaughlin S."/>
            <person name="Kingan S."/>
            <person name="Baybayan P."/>
            <person name="Concepcion G."/>
            <person name="Jordan M."/>
            <person name="Riva A."/>
            <person name="Barbazuk W."/>
            <person name="Harkins T."/>
        </authorList>
    </citation>
    <scope>NUCLEOTIDE SEQUENCE [LARGE SCALE GENOMIC DNA]</scope>
    <source>
        <strain evidence="5">cv. Jamaican Lion 4</strain>
        <tissue evidence="4">Leaf</tissue>
    </source>
</reference>
<evidence type="ECO:0000256" key="2">
    <source>
        <dbReference type="PROSITE-ProRule" id="PRU00708"/>
    </source>
</evidence>